<evidence type="ECO:0000259" key="4">
    <source>
        <dbReference type="PROSITE" id="PS51720"/>
    </source>
</evidence>
<evidence type="ECO:0000256" key="1">
    <source>
        <dbReference type="ARBA" id="ARBA00008535"/>
    </source>
</evidence>
<name>A0A3Q3AEJ7_KRYMA</name>
<dbReference type="InterPro" id="IPR045058">
    <property type="entry name" value="GIMA/IAN/Toc"/>
</dbReference>
<organism evidence="5 6">
    <name type="scientific">Kryptolebias marmoratus</name>
    <name type="common">Mangrove killifish</name>
    <name type="synonym">Rivulus marmoratus</name>
    <dbReference type="NCBI Taxonomy" id="37003"/>
    <lineage>
        <taxon>Eukaryota</taxon>
        <taxon>Metazoa</taxon>
        <taxon>Chordata</taxon>
        <taxon>Craniata</taxon>
        <taxon>Vertebrata</taxon>
        <taxon>Euteleostomi</taxon>
        <taxon>Actinopterygii</taxon>
        <taxon>Neopterygii</taxon>
        <taxon>Teleostei</taxon>
        <taxon>Neoteleostei</taxon>
        <taxon>Acanthomorphata</taxon>
        <taxon>Ovalentaria</taxon>
        <taxon>Atherinomorphae</taxon>
        <taxon>Cyprinodontiformes</taxon>
        <taxon>Rivulidae</taxon>
        <taxon>Kryptolebias</taxon>
    </lineage>
</organism>
<dbReference type="Gene3D" id="3.40.50.300">
    <property type="entry name" value="P-loop containing nucleotide triphosphate hydrolases"/>
    <property type="match status" value="3"/>
</dbReference>
<evidence type="ECO:0000313" key="5">
    <source>
        <dbReference type="Ensembl" id="ENSKMAP00000014671.1"/>
    </source>
</evidence>
<reference evidence="5" key="1">
    <citation type="submission" date="2025-08" db="UniProtKB">
        <authorList>
            <consortium name="Ensembl"/>
        </authorList>
    </citation>
    <scope>IDENTIFICATION</scope>
</reference>
<sequence>MAAAASVSELRVVLLGGSYSQRNSVGNFLLGVKAFCGAPSSCVRISGPYEEKKITVINTPNLQFSKADKLTEFIKDCVRASAPGPHVFLLVLQPENFTETDQTSLYLVLGRFSDQSFDHSMVLIMPRRQEGLGFKEKYMKTPVLAELIRKCQYRYLKFQDIEHLELITRLGQIVRENNGEHMSYEEFEEPASTLSSDLQSKKSSILSTVTDAGIQALKQIPTHISSLWPNSSTGISELRIVLFGKSEDKKAKLTKLITGGQNVHQKHSSCVSFSGEWRGKTVTVVKTPDMFSQSVETFIEEIQNCVRLCPPGPNVLLLLVKPSEFSDINKKTLKFILSLFGQNAFKHSMIIFTHKTEMSVSVNELLKDCGGRCYTMFEEEREHVMKKIEEIVQKNQETFLTFTEETTGPKLITEQTENSPLNLVLCGRRGAGKTSAAEAILGQTDLHPASKPSESVKHQGEVCGRLVSVVELPPLYEKPHQEVMEESFRCVSLCEPEGVHVFILVLPVGLLTDEDKGELQTIQDTFSSRVKDFTMILFTVDLDPAAPAVDNFIKETKEIQEFCQSCGGRYVVLNIKDKKQIPELLEAVDKNISDRKYLCSYTTKTFAHGQMVEKSQLQAELKELKTKTTVTGKNL</sequence>
<dbReference type="AlphaFoldDB" id="A0A3Q3AEJ7"/>
<dbReference type="SUPFAM" id="SSF52540">
    <property type="entry name" value="P-loop containing nucleoside triphosphate hydrolases"/>
    <property type="match status" value="1"/>
</dbReference>
<dbReference type="InterPro" id="IPR027417">
    <property type="entry name" value="P-loop_NTPase"/>
</dbReference>
<dbReference type="GO" id="GO:0005525">
    <property type="term" value="F:GTP binding"/>
    <property type="evidence" value="ECO:0007669"/>
    <property type="project" value="UniProtKB-KW"/>
</dbReference>
<evidence type="ECO:0000256" key="2">
    <source>
        <dbReference type="ARBA" id="ARBA00022741"/>
    </source>
</evidence>
<dbReference type="PANTHER" id="PTHR10903:SF188">
    <property type="entry name" value="GTPASE IMAP FAMILY MEMBER 2-LIKE-RELATED"/>
    <property type="match status" value="1"/>
</dbReference>
<protein>
    <recommendedName>
        <fullName evidence="4">AIG1-type G domain-containing protein</fullName>
    </recommendedName>
</protein>
<dbReference type="PROSITE" id="PS51720">
    <property type="entry name" value="G_AIG1"/>
    <property type="match status" value="1"/>
</dbReference>
<keyword evidence="6" id="KW-1185">Reference proteome</keyword>
<dbReference type="PANTHER" id="PTHR10903">
    <property type="entry name" value="GTPASE, IMAP FAMILY MEMBER-RELATED"/>
    <property type="match status" value="1"/>
</dbReference>
<dbReference type="Pfam" id="PF04548">
    <property type="entry name" value="AIG1"/>
    <property type="match status" value="3"/>
</dbReference>
<proteinExistence type="inferred from homology"/>
<accession>A0A3Q3AEJ7</accession>
<evidence type="ECO:0000313" key="6">
    <source>
        <dbReference type="Proteomes" id="UP000264800"/>
    </source>
</evidence>
<reference evidence="5" key="2">
    <citation type="submission" date="2025-09" db="UniProtKB">
        <authorList>
            <consortium name="Ensembl"/>
        </authorList>
    </citation>
    <scope>IDENTIFICATION</scope>
</reference>
<feature type="domain" description="AIG1-type G" evidence="4">
    <location>
        <begin position="418"/>
        <end position="610"/>
    </location>
</feature>
<dbReference type="Proteomes" id="UP000264800">
    <property type="component" value="Unplaced"/>
</dbReference>
<dbReference type="InterPro" id="IPR006703">
    <property type="entry name" value="G_AIG1"/>
</dbReference>
<dbReference type="OMA" id="SECKHEF"/>
<keyword evidence="2" id="KW-0547">Nucleotide-binding</keyword>
<comment type="similarity">
    <text evidence="1">Belongs to the TRAFAC class TrmE-Era-EngA-EngB-Septin-like GTPase superfamily. AIG1/Toc34/Toc159-like paraseptin GTPase family. IAN subfamily.</text>
</comment>
<keyword evidence="3" id="KW-0342">GTP-binding</keyword>
<dbReference type="Ensembl" id="ENSKMAT00000014885.1">
    <property type="protein sequence ID" value="ENSKMAP00000014671.1"/>
    <property type="gene ID" value="ENSKMAG00000011012.1"/>
</dbReference>
<dbReference type="GeneTree" id="ENSGT00940000164100"/>
<evidence type="ECO:0000256" key="3">
    <source>
        <dbReference type="ARBA" id="ARBA00023134"/>
    </source>
</evidence>